<comment type="pathway">
    <text evidence="11">Cofactor biosynthesis; pyridoxine 5'-phosphate biosynthesis; pyridoxine 5'-phosphate from D-erythrose 4-phosphate: step 3/5.</text>
</comment>
<keyword evidence="7 11" id="KW-0664">Pyridoxine biosynthesis</keyword>
<comment type="subcellular location">
    <subcellularLocation>
        <location evidence="11">Cytoplasm</location>
    </subcellularLocation>
</comment>
<dbReference type="GO" id="GO:0008483">
    <property type="term" value="F:transaminase activity"/>
    <property type="evidence" value="ECO:0007669"/>
    <property type="project" value="UniProtKB-KW"/>
</dbReference>
<comment type="cofactor">
    <cofactor evidence="11">
        <name>pyridoxal 5'-phosphate</name>
        <dbReference type="ChEBI" id="CHEBI:597326"/>
    </cofactor>
    <text evidence="11">Binds 1 pyridoxal phosphate per subunit.</text>
</comment>
<feature type="modified residue" description="N6-(pyridoxal phosphate)lysine" evidence="11">
    <location>
        <position position="206"/>
    </location>
</feature>
<evidence type="ECO:0000256" key="4">
    <source>
        <dbReference type="ARBA" id="ARBA00022605"/>
    </source>
</evidence>
<evidence type="ECO:0000256" key="6">
    <source>
        <dbReference type="ARBA" id="ARBA00022898"/>
    </source>
</evidence>
<gene>
    <name evidence="13" type="primary">serC_2</name>
    <name evidence="11" type="synonym">serC</name>
    <name evidence="13" type="ORF">GCM10007875_16790</name>
</gene>
<organism evidence="13 14">
    <name type="scientific">Limnobacter litoralis</name>
    <dbReference type="NCBI Taxonomy" id="481366"/>
    <lineage>
        <taxon>Bacteria</taxon>
        <taxon>Pseudomonadati</taxon>
        <taxon>Pseudomonadota</taxon>
        <taxon>Betaproteobacteria</taxon>
        <taxon>Burkholderiales</taxon>
        <taxon>Burkholderiaceae</taxon>
        <taxon>Limnobacter</taxon>
    </lineage>
</organism>
<dbReference type="SUPFAM" id="SSF53383">
    <property type="entry name" value="PLP-dependent transferases"/>
    <property type="match status" value="1"/>
</dbReference>
<comment type="caution">
    <text evidence="11">Lacks conserved residue(s) required for the propagation of feature annotation.</text>
</comment>
<comment type="catalytic activity">
    <reaction evidence="9 11">
        <text>4-(phosphooxy)-L-threonine + 2-oxoglutarate = (R)-3-hydroxy-2-oxo-4-phosphooxybutanoate + L-glutamate</text>
        <dbReference type="Rhea" id="RHEA:16573"/>
        <dbReference type="ChEBI" id="CHEBI:16810"/>
        <dbReference type="ChEBI" id="CHEBI:29985"/>
        <dbReference type="ChEBI" id="CHEBI:58452"/>
        <dbReference type="ChEBI" id="CHEBI:58538"/>
        <dbReference type="EC" id="2.6.1.52"/>
    </reaction>
</comment>
<keyword evidence="3 11" id="KW-0032">Aminotransferase</keyword>
<evidence type="ECO:0000256" key="5">
    <source>
        <dbReference type="ARBA" id="ARBA00022679"/>
    </source>
</evidence>
<feature type="binding site" evidence="11">
    <location>
        <begin position="247"/>
        <end position="248"/>
    </location>
    <ligand>
        <name>pyridoxal 5'-phosphate</name>
        <dbReference type="ChEBI" id="CHEBI:597326"/>
    </ligand>
</feature>
<comment type="pathway">
    <text evidence="1 11">Amino-acid biosynthesis; L-serine biosynthesis; L-serine from 3-phospho-D-glycerate: step 2/3.</text>
</comment>
<reference evidence="14" key="1">
    <citation type="journal article" date="2019" name="Int. J. Syst. Evol. Microbiol.">
        <title>The Global Catalogue of Microorganisms (GCM) 10K type strain sequencing project: providing services to taxonomists for standard genome sequencing and annotation.</title>
        <authorList>
            <consortium name="The Broad Institute Genomics Platform"/>
            <consortium name="The Broad Institute Genome Sequencing Center for Infectious Disease"/>
            <person name="Wu L."/>
            <person name="Ma J."/>
        </authorList>
    </citation>
    <scope>NUCLEOTIDE SEQUENCE [LARGE SCALE GENOMIC DNA]</scope>
    <source>
        <strain evidence="14">NBRC 105857</strain>
    </source>
</reference>
<dbReference type="Proteomes" id="UP001156664">
    <property type="component" value="Unassembled WGS sequence"/>
</dbReference>
<comment type="subunit">
    <text evidence="11">Homodimer.</text>
</comment>
<name>A0ABQ5YPT1_9BURK</name>
<comment type="catalytic activity">
    <reaction evidence="10 11">
        <text>O-phospho-L-serine + 2-oxoglutarate = 3-phosphooxypyruvate + L-glutamate</text>
        <dbReference type="Rhea" id="RHEA:14329"/>
        <dbReference type="ChEBI" id="CHEBI:16810"/>
        <dbReference type="ChEBI" id="CHEBI:18110"/>
        <dbReference type="ChEBI" id="CHEBI:29985"/>
        <dbReference type="ChEBI" id="CHEBI:57524"/>
        <dbReference type="EC" id="2.6.1.52"/>
    </reaction>
</comment>
<keyword evidence="14" id="KW-1185">Reference proteome</keyword>
<dbReference type="InterPro" id="IPR015421">
    <property type="entry name" value="PyrdxlP-dep_Trfase_major"/>
</dbReference>
<dbReference type="InterPro" id="IPR022278">
    <property type="entry name" value="Pser_aminoTfrase"/>
</dbReference>
<keyword evidence="5 11" id="KW-0808">Transferase</keyword>
<evidence type="ECO:0000256" key="3">
    <source>
        <dbReference type="ARBA" id="ARBA00022576"/>
    </source>
</evidence>
<protein>
    <recommendedName>
        <fullName evidence="11">Phosphoserine aminotransferase</fullName>
        <ecNumber evidence="11">2.6.1.52</ecNumber>
    </recommendedName>
    <alternativeName>
        <fullName evidence="11">Phosphohydroxythreonine aminotransferase</fullName>
        <shortName evidence="11">PSAT</shortName>
    </alternativeName>
</protein>
<comment type="caution">
    <text evidence="13">The sequence shown here is derived from an EMBL/GenBank/DDBJ whole genome shotgun (WGS) entry which is preliminary data.</text>
</comment>
<evidence type="ECO:0000313" key="13">
    <source>
        <dbReference type="EMBL" id="GLR26589.1"/>
    </source>
</evidence>
<evidence type="ECO:0000256" key="7">
    <source>
        <dbReference type="ARBA" id="ARBA00023096"/>
    </source>
</evidence>
<evidence type="ECO:0000256" key="10">
    <source>
        <dbReference type="ARBA" id="ARBA00049007"/>
    </source>
</evidence>
<comment type="similarity">
    <text evidence="2 11">Belongs to the class-V pyridoxal-phosphate-dependent aminotransferase family. SerC subfamily.</text>
</comment>
<evidence type="ECO:0000256" key="2">
    <source>
        <dbReference type="ARBA" id="ARBA00006904"/>
    </source>
</evidence>
<feature type="binding site" evidence="11">
    <location>
        <position position="50"/>
    </location>
    <ligand>
        <name>L-glutamate</name>
        <dbReference type="ChEBI" id="CHEBI:29985"/>
    </ligand>
</feature>
<keyword evidence="6 11" id="KW-0663">Pyridoxal phosphate</keyword>
<dbReference type="Gene3D" id="3.90.1150.10">
    <property type="entry name" value="Aspartate Aminotransferase, domain 1"/>
    <property type="match status" value="1"/>
</dbReference>
<dbReference type="RefSeq" id="WP_284281214.1">
    <property type="nucleotide sequence ID" value="NZ_BSOJ01000015.1"/>
</dbReference>
<evidence type="ECO:0000256" key="1">
    <source>
        <dbReference type="ARBA" id="ARBA00005099"/>
    </source>
</evidence>
<accession>A0ABQ5YPT1</accession>
<dbReference type="InterPro" id="IPR015424">
    <property type="entry name" value="PyrdxlP-dep_Trfase"/>
</dbReference>
<proteinExistence type="inferred from homology"/>
<dbReference type="NCBIfam" id="NF003764">
    <property type="entry name" value="PRK05355.1"/>
    <property type="match status" value="1"/>
</dbReference>
<evidence type="ECO:0000259" key="12">
    <source>
        <dbReference type="Pfam" id="PF00266"/>
    </source>
</evidence>
<dbReference type="PANTHER" id="PTHR43247:SF1">
    <property type="entry name" value="PHOSPHOSERINE AMINOTRANSFERASE"/>
    <property type="match status" value="1"/>
</dbReference>
<dbReference type="PANTHER" id="PTHR43247">
    <property type="entry name" value="PHOSPHOSERINE AMINOTRANSFERASE"/>
    <property type="match status" value="1"/>
</dbReference>
<sequence length="372" mass="40947">MIAIDQTLHANQLNFSGGPGALPQAVLDEVQQSIQCVPETGLSILGISHRSDWFEQVVFELERNVLSLMGLGSDYKVLLLQGGATQQFTMVPMNFLGRHDGAHADYLDTGYWSAKALPDARIQGDIRVAWSGRSENYARLPEDHELLLSPSASYLHYCSNETVEGLQFNRVIGLPGVRRVCDMSSDFLSRPGQYDQFDLMYAHAQKNLGPSGVTLVVIKRELLEQVPKGLPSFLDYREQARANSILNTPPVFAIYVVLLATQWIRQTIGGLDAMGEINQSKAACLYRVIDQSDGFYRCRVAHDDRSIMNVAFSLPDPGLQAHFLAESALLGFSGLAGHRSVGGLRASLYNGLELAAAEHLAEFMSDFAQRNG</sequence>
<evidence type="ECO:0000256" key="8">
    <source>
        <dbReference type="ARBA" id="ARBA00023299"/>
    </source>
</evidence>
<keyword evidence="8 11" id="KW-0718">Serine biosynthesis</keyword>
<dbReference type="InterPro" id="IPR015422">
    <property type="entry name" value="PyrdxlP-dep_Trfase_small"/>
</dbReference>
<keyword evidence="4 11" id="KW-0028">Amino-acid biosynthesis</keyword>
<comment type="function">
    <text evidence="11">Catalyzes the reversible conversion of 3-phosphohydroxypyruvate to phosphoserine and of 3-hydroxy-2-oxo-4-phosphonooxybutanoate to phosphohydroxythreonine.</text>
</comment>
<feature type="binding site" evidence="11">
    <location>
        <position position="112"/>
    </location>
    <ligand>
        <name>pyridoxal 5'-phosphate</name>
        <dbReference type="ChEBI" id="CHEBI:597326"/>
    </ligand>
</feature>
<evidence type="ECO:0000256" key="11">
    <source>
        <dbReference type="HAMAP-Rule" id="MF_00160"/>
    </source>
</evidence>
<keyword evidence="11" id="KW-0963">Cytoplasm</keyword>
<feature type="domain" description="Aminotransferase class V" evidence="12">
    <location>
        <begin position="14"/>
        <end position="350"/>
    </location>
</feature>
<dbReference type="PIRSF" id="PIRSF000525">
    <property type="entry name" value="SerC"/>
    <property type="match status" value="1"/>
</dbReference>
<dbReference type="EC" id="2.6.1.52" evidence="11"/>
<dbReference type="InterPro" id="IPR000192">
    <property type="entry name" value="Aminotrans_V_dom"/>
</dbReference>
<dbReference type="Pfam" id="PF00266">
    <property type="entry name" value="Aminotran_5"/>
    <property type="match status" value="1"/>
</dbReference>
<feature type="binding site" evidence="11">
    <location>
        <begin position="84"/>
        <end position="85"/>
    </location>
    <ligand>
        <name>pyridoxal 5'-phosphate</name>
        <dbReference type="ChEBI" id="CHEBI:597326"/>
    </ligand>
</feature>
<feature type="binding site" evidence="11">
    <location>
        <position position="205"/>
    </location>
    <ligand>
        <name>pyridoxal 5'-phosphate</name>
        <dbReference type="ChEBI" id="CHEBI:597326"/>
    </ligand>
</feature>
<feature type="binding site" evidence="11">
    <location>
        <position position="182"/>
    </location>
    <ligand>
        <name>pyridoxal 5'-phosphate</name>
        <dbReference type="ChEBI" id="CHEBI:597326"/>
    </ligand>
</feature>
<dbReference type="Gene3D" id="3.40.640.10">
    <property type="entry name" value="Type I PLP-dependent aspartate aminotransferase-like (Major domain)"/>
    <property type="match status" value="1"/>
</dbReference>
<evidence type="ECO:0000313" key="14">
    <source>
        <dbReference type="Proteomes" id="UP001156664"/>
    </source>
</evidence>
<dbReference type="HAMAP" id="MF_00160">
    <property type="entry name" value="SerC_aminotrans_5"/>
    <property type="match status" value="1"/>
</dbReference>
<feature type="binding site" evidence="11">
    <location>
        <position position="162"/>
    </location>
    <ligand>
        <name>pyridoxal 5'-phosphate</name>
        <dbReference type="ChEBI" id="CHEBI:597326"/>
    </ligand>
</feature>
<evidence type="ECO:0000256" key="9">
    <source>
        <dbReference type="ARBA" id="ARBA00047630"/>
    </source>
</evidence>
<dbReference type="EMBL" id="BSOJ01000015">
    <property type="protein sequence ID" value="GLR26589.1"/>
    <property type="molecule type" value="Genomic_DNA"/>
</dbReference>